<evidence type="ECO:0000256" key="1">
    <source>
        <dbReference type="SAM" id="Coils"/>
    </source>
</evidence>
<keyword evidence="3" id="KW-1185">Reference proteome</keyword>
<feature type="coiled-coil region" evidence="1">
    <location>
        <begin position="17"/>
        <end position="44"/>
    </location>
</feature>
<dbReference type="EMBL" id="UXAW01000033">
    <property type="protein sequence ID" value="VDC20324.1"/>
    <property type="molecule type" value="Genomic_DNA"/>
</dbReference>
<gene>
    <name evidence="2" type="ORF">XINFAN_00432</name>
</gene>
<dbReference type="AlphaFoldDB" id="A0A3P5WZI8"/>
<sequence length="105" mass="11934">MKDERLARLRQMAEMVLETRSAELARATARRDALREQLTALDRLPPAGADLAASQSWFAFEQWASARRAEINLNLAAREAERLGQLQETRRAFGRSQVLGRLKKV</sequence>
<evidence type="ECO:0000313" key="2">
    <source>
        <dbReference type="EMBL" id="VDC20324.1"/>
    </source>
</evidence>
<accession>A0A3P5WZI8</accession>
<dbReference type="Proteomes" id="UP000277498">
    <property type="component" value="Unassembled WGS sequence"/>
</dbReference>
<reference evidence="2 3" key="1">
    <citation type="submission" date="2018-11" db="EMBL/GenBank/DDBJ databases">
        <authorList>
            <person name="Criscuolo A."/>
        </authorList>
    </citation>
    <scope>NUCLEOTIDE SEQUENCE [LARGE SCALE GENOMIC DNA]</scope>
    <source>
        <strain evidence="2">ACIP111625</strain>
    </source>
</reference>
<name>A0A3P5WZI8_9RHOB</name>
<keyword evidence="1" id="KW-0175">Coiled coil</keyword>
<dbReference type="OrthoDB" id="7644589at2"/>
<protein>
    <recommendedName>
        <fullName evidence="4">Flagellar FliJ protein</fullName>
    </recommendedName>
</protein>
<evidence type="ECO:0000313" key="3">
    <source>
        <dbReference type="Proteomes" id="UP000277498"/>
    </source>
</evidence>
<evidence type="ECO:0008006" key="4">
    <source>
        <dbReference type="Google" id="ProtNLM"/>
    </source>
</evidence>
<organism evidence="2 3">
    <name type="scientific">Pseudogemmobacter humi</name>
    <dbReference type="NCBI Taxonomy" id="2483812"/>
    <lineage>
        <taxon>Bacteria</taxon>
        <taxon>Pseudomonadati</taxon>
        <taxon>Pseudomonadota</taxon>
        <taxon>Alphaproteobacteria</taxon>
        <taxon>Rhodobacterales</taxon>
        <taxon>Paracoccaceae</taxon>
        <taxon>Pseudogemmobacter</taxon>
    </lineage>
</organism>
<dbReference type="RefSeq" id="WP_124084864.1">
    <property type="nucleotide sequence ID" value="NZ_UXAW01000033.1"/>
</dbReference>
<proteinExistence type="predicted"/>